<dbReference type="EMBL" id="QKLW01000002">
    <property type="protein sequence ID" value="PYF83220.1"/>
    <property type="molecule type" value="Genomic_DNA"/>
</dbReference>
<dbReference type="Pfam" id="PF00563">
    <property type="entry name" value="EAL"/>
    <property type="match status" value="1"/>
</dbReference>
<keyword evidence="3" id="KW-0973">c-di-GMP</keyword>
<dbReference type="InterPro" id="IPR000160">
    <property type="entry name" value="GGDEF_dom"/>
</dbReference>
<evidence type="ECO:0000313" key="7">
    <source>
        <dbReference type="EMBL" id="PYF83220.1"/>
    </source>
</evidence>
<dbReference type="AlphaFoldDB" id="A0A318V5W0"/>
<dbReference type="CDD" id="cd01949">
    <property type="entry name" value="GGDEF"/>
    <property type="match status" value="1"/>
</dbReference>
<dbReference type="SMART" id="SM00052">
    <property type="entry name" value="EAL"/>
    <property type="match status" value="1"/>
</dbReference>
<dbReference type="InterPro" id="IPR043128">
    <property type="entry name" value="Rev_trsase/Diguanyl_cyclase"/>
</dbReference>
<feature type="domain" description="EAL" evidence="5">
    <location>
        <begin position="416"/>
        <end position="670"/>
    </location>
</feature>
<comment type="cofactor">
    <cofactor evidence="1">
        <name>Mg(2+)</name>
        <dbReference type="ChEBI" id="CHEBI:18420"/>
    </cofactor>
</comment>
<keyword evidence="8" id="KW-1185">Reference proteome</keyword>
<dbReference type="SUPFAM" id="SSF55073">
    <property type="entry name" value="Nucleotide cyclase"/>
    <property type="match status" value="1"/>
</dbReference>
<name>A0A318V5W0_9GAMM</name>
<reference evidence="7 8" key="1">
    <citation type="submission" date="2018-06" db="EMBL/GenBank/DDBJ databases">
        <title>Genomic Encyclopedia of Type Strains, Phase III (KMG-III): the genomes of soil and plant-associated and newly described type strains.</title>
        <authorList>
            <person name="Whitman W."/>
        </authorList>
    </citation>
    <scope>NUCLEOTIDE SEQUENCE [LARGE SCALE GENOMIC DNA]</scope>
    <source>
        <strain evidence="7 8">CECT 7730</strain>
    </source>
</reference>
<comment type="caution">
    <text evidence="7">The sequence shown here is derived from an EMBL/GenBank/DDBJ whole genome shotgun (WGS) entry which is preliminary data.</text>
</comment>
<dbReference type="Proteomes" id="UP000247551">
    <property type="component" value="Unassembled WGS sequence"/>
</dbReference>
<dbReference type="FunFam" id="3.30.70.270:FF:000001">
    <property type="entry name" value="Diguanylate cyclase domain protein"/>
    <property type="match status" value="1"/>
</dbReference>
<dbReference type="InterPro" id="IPR001633">
    <property type="entry name" value="EAL_dom"/>
</dbReference>
<dbReference type="PANTHER" id="PTHR44757:SF2">
    <property type="entry name" value="BIOFILM ARCHITECTURE MAINTENANCE PROTEIN MBAA"/>
    <property type="match status" value="1"/>
</dbReference>
<evidence type="ECO:0000256" key="4">
    <source>
        <dbReference type="ARBA" id="ARBA00051114"/>
    </source>
</evidence>
<organism evidence="7 8">
    <name type="scientific">Marinomonas alcarazii</name>
    <dbReference type="NCBI Taxonomy" id="491949"/>
    <lineage>
        <taxon>Bacteria</taxon>
        <taxon>Pseudomonadati</taxon>
        <taxon>Pseudomonadota</taxon>
        <taxon>Gammaproteobacteria</taxon>
        <taxon>Oceanospirillales</taxon>
        <taxon>Oceanospirillaceae</taxon>
        <taxon>Marinomonas</taxon>
    </lineage>
</organism>
<dbReference type="GO" id="GO:0071732">
    <property type="term" value="P:cellular response to nitric oxide"/>
    <property type="evidence" value="ECO:0007669"/>
    <property type="project" value="UniProtKB-ARBA"/>
</dbReference>
<dbReference type="InterPro" id="IPR029787">
    <property type="entry name" value="Nucleotide_cyclase"/>
</dbReference>
<dbReference type="SUPFAM" id="SSF141868">
    <property type="entry name" value="EAL domain-like"/>
    <property type="match status" value="1"/>
</dbReference>
<evidence type="ECO:0000256" key="3">
    <source>
        <dbReference type="ARBA" id="ARBA00022636"/>
    </source>
</evidence>
<dbReference type="Gene3D" id="3.20.20.450">
    <property type="entry name" value="EAL domain"/>
    <property type="match status" value="1"/>
</dbReference>
<evidence type="ECO:0000259" key="5">
    <source>
        <dbReference type="PROSITE" id="PS50883"/>
    </source>
</evidence>
<accession>A0A318V5W0</accession>
<proteinExistence type="predicted"/>
<dbReference type="Pfam" id="PF00990">
    <property type="entry name" value="GGDEF"/>
    <property type="match status" value="1"/>
</dbReference>
<dbReference type="PANTHER" id="PTHR44757">
    <property type="entry name" value="DIGUANYLATE CYCLASE DGCP"/>
    <property type="match status" value="1"/>
</dbReference>
<dbReference type="CDD" id="cd01948">
    <property type="entry name" value="EAL"/>
    <property type="match status" value="1"/>
</dbReference>
<dbReference type="RefSeq" id="WP_110573440.1">
    <property type="nucleotide sequence ID" value="NZ_QKLW01000002.1"/>
</dbReference>
<dbReference type="InterPro" id="IPR052155">
    <property type="entry name" value="Biofilm_reg_signaling"/>
</dbReference>
<sequence length="675" mass="75839">MTDLSMLVHAKMPLAAWIIDIEKSNVPWCNDAAEVLLADSLDGIKSGQRLIGEALQKRFSLYIDALELGAILPFKWPYVSKDGSRYSVTGTVISLGNGRRGLLAEAHPSVSTVSLPASAIATTVPSTLMQVPDSPGLLTQFKTLSFATFYPHGELIEASECFVDVFGDIQHIRDLFAVTGAANSFMRRIKRQDCLSQEIRLTSKQGVRWYKVEVSYHHSTNNVYLLTHDIQEERDHEVALYRLHNYDNLTLLPNRNLLYQQLESALVNARKRERQFGLLYIDLDSFKVINDNFGHRIGDELIQRVAERIKTCIPPRACLYRLGGDEFVVVLENTNAIDELEEIAESIMQNASNTYLVANMEMMITASIGIASYPQHANDIDNLLKNADAAMYRAKSTGHNLYFVYESHMADNIDAHLTLGGGLRKAIDEEQFVLHYQPKVRLCDEEVVGAEALIRWVHPELGMISPDQFIPLAEESGLILPLGEWVIRRACRQLKEWRESGVAPLKLSVNLSSRQFMQADLVDMVERVMQETGVDPEYFELELTESMLMTDAQQSIDKLHGFRKLGLTLSIDDFGTGYSSLAYLKKFPIQTLKIDRSFINDLGLDSDNDAIVKATIAMAKSLNLKVIAEGVETRTQFDLLSGYGCQEVQGYLFSKPLCGEEFLRYVNSQNVVAFA</sequence>
<dbReference type="SMART" id="SM00267">
    <property type="entry name" value="GGDEF"/>
    <property type="match status" value="1"/>
</dbReference>
<dbReference type="GO" id="GO:0071111">
    <property type="term" value="F:cyclic-guanylate-specific phosphodiesterase activity"/>
    <property type="evidence" value="ECO:0007669"/>
    <property type="project" value="UniProtKB-EC"/>
</dbReference>
<dbReference type="NCBIfam" id="TIGR00254">
    <property type="entry name" value="GGDEF"/>
    <property type="match status" value="1"/>
</dbReference>
<evidence type="ECO:0000259" key="6">
    <source>
        <dbReference type="PROSITE" id="PS50887"/>
    </source>
</evidence>
<dbReference type="PROSITE" id="PS50887">
    <property type="entry name" value="GGDEF"/>
    <property type="match status" value="1"/>
</dbReference>
<dbReference type="Gene3D" id="3.30.70.270">
    <property type="match status" value="1"/>
</dbReference>
<dbReference type="EC" id="3.1.4.52" evidence="2"/>
<dbReference type="PROSITE" id="PS50883">
    <property type="entry name" value="EAL"/>
    <property type="match status" value="1"/>
</dbReference>
<dbReference type="FunFam" id="3.20.20.450:FF:000001">
    <property type="entry name" value="Cyclic di-GMP phosphodiesterase yahA"/>
    <property type="match status" value="1"/>
</dbReference>
<gene>
    <name evidence="7" type="ORF">DFP75_102314</name>
</gene>
<dbReference type="InterPro" id="IPR035919">
    <property type="entry name" value="EAL_sf"/>
</dbReference>
<evidence type="ECO:0000313" key="8">
    <source>
        <dbReference type="Proteomes" id="UP000247551"/>
    </source>
</evidence>
<feature type="domain" description="GGDEF" evidence="6">
    <location>
        <begin position="274"/>
        <end position="407"/>
    </location>
</feature>
<evidence type="ECO:0000256" key="1">
    <source>
        <dbReference type="ARBA" id="ARBA00001946"/>
    </source>
</evidence>
<protein>
    <recommendedName>
        <fullName evidence="2">cyclic-guanylate-specific phosphodiesterase</fullName>
        <ecNumber evidence="2">3.1.4.52</ecNumber>
    </recommendedName>
</protein>
<comment type="catalytic activity">
    <reaction evidence="4">
        <text>3',3'-c-di-GMP + H2O = 5'-phosphoguanylyl(3'-&gt;5')guanosine + H(+)</text>
        <dbReference type="Rhea" id="RHEA:24902"/>
        <dbReference type="ChEBI" id="CHEBI:15377"/>
        <dbReference type="ChEBI" id="CHEBI:15378"/>
        <dbReference type="ChEBI" id="CHEBI:58754"/>
        <dbReference type="ChEBI" id="CHEBI:58805"/>
        <dbReference type="EC" id="3.1.4.52"/>
    </reaction>
    <physiologicalReaction direction="left-to-right" evidence="4">
        <dbReference type="Rhea" id="RHEA:24903"/>
    </physiologicalReaction>
</comment>
<evidence type="ECO:0000256" key="2">
    <source>
        <dbReference type="ARBA" id="ARBA00012282"/>
    </source>
</evidence>